<keyword evidence="3" id="KW-0238">DNA-binding</keyword>
<keyword evidence="1" id="KW-0678">Repressor</keyword>
<keyword evidence="2" id="KW-0805">Transcription regulation</keyword>
<keyword evidence="4" id="KW-0804">Transcription</keyword>
<dbReference type="RefSeq" id="WP_169275885.1">
    <property type="nucleotide sequence ID" value="NZ_JAAIIH010000010.1"/>
</dbReference>
<dbReference type="Pfam" id="PF13377">
    <property type="entry name" value="Peripla_BP_3"/>
    <property type="match status" value="1"/>
</dbReference>
<dbReference type="Pfam" id="PF00532">
    <property type="entry name" value="Peripla_BP_1"/>
    <property type="match status" value="1"/>
</dbReference>
<dbReference type="GO" id="GO:0000976">
    <property type="term" value="F:transcription cis-regulatory region binding"/>
    <property type="evidence" value="ECO:0007669"/>
    <property type="project" value="TreeGrafter"/>
</dbReference>
<evidence type="ECO:0000259" key="6">
    <source>
        <dbReference type="PROSITE" id="PS50932"/>
    </source>
</evidence>
<comment type="caution">
    <text evidence="7">The sequence shown here is derived from an EMBL/GenBank/DDBJ whole genome shotgun (WGS) entry which is preliminary data.</text>
</comment>
<dbReference type="SMART" id="SM00354">
    <property type="entry name" value="HTH_LACI"/>
    <property type="match status" value="1"/>
</dbReference>
<dbReference type="AlphaFoldDB" id="A0A7Y0F2E3"/>
<dbReference type="SUPFAM" id="SSF47413">
    <property type="entry name" value="lambda repressor-like DNA-binding domains"/>
    <property type="match status" value="1"/>
</dbReference>
<dbReference type="Gene3D" id="1.10.260.40">
    <property type="entry name" value="lambda repressor-like DNA-binding domains"/>
    <property type="match status" value="1"/>
</dbReference>
<evidence type="ECO:0000256" key="2">
    <source>
        <dbReference type="ARBA" id="ARBA00023015"/>
    </source>
</evidence>
<dbReference type="Gene3D" id="3.40.50.2300">
    <property type="match status" value="3"/>
</dbReference>
<dbReference type="EMBL" id="JAAIIH010000010">
    <property type="protein sequence ID" value="NMN00800.1"/>
    <property type="molecule type" value="Genomic_DNA"/>
</dbReference>
<dbReference type="InterPro" id="IPR028082">
    <property type="entry name" value="Peripla_BP_I"/>
</dbReference>
<reference evidence="7 8" key="1">
    <citation type="submission" date="2020-02" db="EMBL/GenBank/DDBJ databases">
        <title>Characterization of phylogenetic diversity of novel bifidobacterial species isolated in Czech ZOOs.</title>
        <authorList>
            <person name="Lugli G.A."/>
            <person name="Vera N.B."/>
            <person name="Ventura M."/>
        </authorList>
    </citation>
    <scope>NUCLEOTIDE SEQUENCE [LARGE SCALE GENOMIC DNA]</scope>
    <source>
        <strain evidence="7 8">DSM 109958</strain>
    </source>
</reference>
<dbReference type="InterPro" id="IPR046335">
    <property type="entry name" value="LacI/GalR-like_sensor"/>
</dbReference>
<dbReference type="Pfam" id="PF00356">
    <property type="entry name" value="LacI"/>
    <property type="match status" value="1"/>
</dbReference>
<name>A0A7Y0F2E3_9BIFI</name>
<protein>
    <submittedName>
        <fullName evidence="7">LacI family transcriptional regulator</fullName>
    </submittedName>
</protein>
<feature type="region of interest" description="Disordered" evidence="5">
    <location>
        <begin position="369"/>
        <end position="411"/>
    </location>
</feature>
<feature type="domain" description="HTH lacI-type" evidence="6">
    <location>
        <begin position="2"/>
        <end position="56"/>
    </location>
</feature>
<dbReference type="PROSITE" id="PS50932">
    <property type="entry name" value="HTH_LACI_2"/>
    <property type="match status" value="1"/>
</dbReference>
<evidence type="ECO:0000256" key="3">
    <source>
        <dbReference type="ARBA" id="ARBA00023125"/>
    </source>
</evidence>
<evidence type="ECO:0000313" key="7">
    <source>
        <dbReference type="EMBL" id="NMN00800.1"/>
    </source>
</evidence>
<gene>
    <name evidence="7" type="ORF">G1C96_1379</name>
</gene>
<feature type="compositionally biased region" description="Gly residues" evidence="5">
    <location>
        <begin position="370"/>
        <end position="381"/>
    </location>
</feature>
<sequence>MVGMRDVARKAGVSVSTVSLVVNGTGYVSAAMRAKVEAAMHALNYVPNELARNLYHDRTNVVGVIVPTIRHPFFATLTAGLQGRLFDAGFRTIVCSTADMGGGEEQYVDMLRRHMMDGLIMGGHTAHPTNYWTSIQRPVVAFDRYLGASIPSIGSDHEQGGELAATMFALSGVRHVVEIGGPRSQYNDLLTAQMAAAQADVASDAAAEGESAPVPASASEAVSLSGRSVQDVIGDHSTFPPIRYHLAFEQTLDMAGIRWDYLEVPEVSDFAGYEAAARRAFDRFPEADAIVAPDMAAAFCVQEALRRGVRVPDQMQIMAYDGTYVTDLAGMRITSILQDFEALADAAARRMIDAIAGAEAQEMQEKHVTGGAGAGVGGGADAGSEGEGEVASGRGTRTGDGRDDAPVPAKPAGVVADMVPMQVKLGETTRMTDAVHQLLFGAEAAQTD</sequence>
<evidence type="ECO:0000256" key="1">
    <source>
        <dbReference type="ARBA" id="ARBA00022491"/>
    </source>
</evidence>
<dbReference type="PANTHER" id="PTHR30146:SF95">
    <property type="entry name" value="RIBOSE OPERON REPRESSOR"/>
    <property type="match status" value="1"/>
</dbReference>
<dbReference type="PROSITE" id="PS00356">
    <property type="entry name" value="HTH_LACI_1"/>
    <property type="match status" value="1"/>
</dbReference>
<dbReference type="PANTHER" id="PTHR30146">
    <property type="entry name" value="LACI-RELATED TRANSCRIPTIONAL REPRESSOR"/>
    <property type="match status" value="1"/>
</dbReference>
<evidence type="ECO:0000313" key="8">
    <source>
        <dbReference type="Proteomes" id="UP000588277"/>
    </source>
</evidence>
<dbReference type="InterPro" id="IPR010982">
    <property type="entry name" value="Lambda_DNA-bd_dom_sf"/>
</dbReference>
<evidence type="ECO:0000256" key="5">
    <source>
        <dbReference type="SAM" id="MobiDB-lite"/>
    </source>
</evidence>
<dbReference type="GO" id="GO:0003700">
    <property type="term" value="F:DNA-binding transcription factor activity"/>
    <property type="evidence" value="ECO:0007669"/>
    <property type="project" value="TreeGrafter"/>
</dbReference>
<evidence type="ECO:0000256" key="4">
    <source>
        <dbReference type="ARBA" id="ARBA00023163"/>
    </source>
</evidence>
<dbReference type="InterPro" id="IPR001761">
    <property type="entry name" value="Peripla_BP/Lac1_sug-bd_dom"/>
</dbReference>
<dbReference type="SUPFAM" id="SSF53822">
    <property type="entry name" value="Periplasmic binding protein-like I"/>
    <property type="match status" value="1"/>
</dbReference>
<keyword evidence="8" id="KW-1185">Reference proteome</keyword>
<accession>A0A7Y0F2E3</accession>
<dbReference type="InterPro" id="IPR000843">
    <property type="entry name" value="HTH_LacI"/>
</dbReference>
<dbReference type="Proteomes" id="UP000588277">
    <property type="component" value="Unassembled WGS sequence"/>
</dbReference>
<proteinExistence type="predicted"/>
<dbReference type="CDD" id="cd01392">
    <property type="entry name" value="HTH_LacI"/>
    <property type="match status" value="1"/>
</dbReference>
<organism evidence="7 8">
    <name type="scientific">Bifidobacterium moraviense</name>
    <dbReference type="NCBI Taxonomy" id="2675323"/>
    <lineage>
        <taxon>Bacteria</taxon>
        <taxon>Bacillati</taxon>
        <taxon>Actinomycetota</taxon>
        <taxon>Actinomycetes</taxon>
        <taxon>Bifidobacteriales</taxon>
        <taxon>Bifidobacteriaceae</taxon>
        <taxon>Bifidobacterium</taxon>
    </lineage>
</organism>